<dbReference type="PANTHER" id="PTHR42748:SF14">
    <property type="entry name" value="SNOAL-LIKE DOMAIN-CONTAINING PROTEIN"/>
    <property type="match status" value="1"/>
</dbReference>
<dbReference type="PANTHER" id="PTHR42748">
    <property type="entry name" value="NITROGEN METABOLITE REPRESSION PROTEIN NMRA FAMILY MEMBER"/>
    <property type="match status" value="1"/>
</dbReference>
<proteinExistence type="inferred from homology"/>
<evidence type="ECO:0000313" key="5">
    <source>
        <dbReference type="Proteomes" id="UP000815677"/>
    </source>
</evidence>
<gene>
    <name evidence="4" type="ORF">MCHLO_09859</name>
</gene>
<reference evidence="4" key="1">
    <citation type="submission" date="2014-09" db="EMBL/GenBank/DDBJ databases">
        <title>Genome sequence of the luminous mushroom Mycena chlorophos for searching fungal bioluminescence genes.</title>
        <authorList>
            <person name="Tanaka Y."/>
            <person name="Kasuga D."/>
            <person name="Oba Y."/>
            <person name="Hase S."/>
            <person name="Sato K."/>
            <person name="Oba Y."/>
            <person name="Sakakibara Y."/>
        </authorList>
    </citation>
    <scope>NUCLEOTIDE SEQUENCE</scope>
</reference>
<dbReference type="CDD" id="cd05251">
    <property type="entry name" value="NmrA_like_SDR_a"/>
    <property type="match status" value="1"/>
</dbReference>
<comment type="similarity">
    <text evidence="1">Belongs to the NmrA-type oxidoreductase family.</text>
</comment>
<evidence type="ECO:0000259" key="3">
    <source>
        <dbReference type="Pfam" id="PF05368"/>
    </source>
</evidence>
<keyword evidence="5" id="KW-1185">Reference proteome</keyword>
<dbReference type="InterPro" id="IPR008030">
    <property type="entry name" value="NmrA-like"/>
</dbReference>
<dbReference type="InterPro" id="IPR051164">
    <property type="entry name" value="NmrA-like_oxidored"/>
</dbReference>
<protein>
    <recommendedName>
        <fullName evidence="3">NmrA-like domain-containing protein</fullName>
    </recommendedName>
</protein>
<feature type="domain" description="NmrA-like" evidence="3">
    <location>
        <begin position="36"/>
        <end position="292"/>
    </location>
</feature>
<dbReference type="Proteomes" id="UP000815677">
    <property type="component" value="Unassembled WGS sequence"/>
</dbReference>
<accession>A0ABQ0LP57</accession>
<organism evidence="4 5">
    <name type="scientific">Mycena chlorophos</name>
    <name type="common">Agaric fungus</name>
    <name type="synonym">Agaricus chlorophos</name>
    <dbReference type="NCBI Taxonomy" id="658473"/>
    <lineage>
        <taxon>Eukaryota</taxon>
        <taxon>Fungi</taxon>
        <taxon>Dikarya</taxon>
        <taxon>Basidiomycota</taxon>
        <taxon>Agaricomycotina</taxon>
        <taxon>Agaricomycetes</taxon>
        <taxon>Agaricomycetidae</taxon>
        <taxon>Agaricales</taxon>
        <taxon>Marasmiineae</taxon>
        <taxon>Mycenaceae</taxon>
        <taxon>Mycena</taxon>
    </lineage>
</organism>
<dbReference type="Gene3D" id="3.40.50.720">
    <property type="entry name" value="NAD(P)-binding Rossmann-like Domain"/>
    <property type="match status" value="1"/>
</dbReference>
<dbReference type="EMBL" id="DF847977">
    <property type="protein sequence ID" value="GAT52847.1"/>
    <property type="molecule type" value="Genomic_DNA"/>
</dbReference>
<dbReference type="Gene3D" id="3.90.25.10">
    <property type="entry name" value="UDP-galactose 4-epimerase, domain 1"/>
    <property type="match status" value="1"/>
</dbReference>
<keyword evidence="2" id="KW-0521">NADP</keyword>
<dbReference type="Pfam" id="PF05368">
    <property type="entry name" value="NmrA"/>
    <property type="match status" value="1"/>
</dbReference>
<evidence type="ECO:0000313" key="4">
    <source>
        <dbReference type="EMBL" id="GAT52847.1"/>
    </source>
</evidence>
<dbReference type="InterPro" id="IPR036291">
    <property type="entry name" value="NAD(P)-bd_dom_sf"/>
</dbReference>
<name>A0ABQ0LP57_MYCCL</name>
<evidence type="ECO:0000256" key="2">
    <source>
        <dbReference type="ARBA" id="ARBA00022857"/>
    </source>
</evidence>
<evidence type="ECO:0000256" key="1">
    <source>
        <dbReference type="ARBA" id="ARBA00006328"/>
    </source>
</evidence>
<dbReference type="SUPFAM" id="SSF51735">
    <property type="entry name" value="NAD(P)-binding Rossmann-fold domains"/>
    <property type="match status" value="1"/>
</dbReference>
<sequence>MIGWLVEEQQNNKQAEKSQATRKKQLEANSKMSTSQKKLILVIGATGAQGRSVVDALLAPTSTGATTPYAVRALTRDLESAQARELKSLGVECVVGSFKDVDSVAKAMEGVYGVYVNTDGFTVGEMQEYSGIRIFETAKQTTTLRHYVYSGLIYAFKMQGYNPDYKVDHLDAKGRVVDFLRSQASMPTDNELSWSVINTGPYMELLLAGLFDPITVRADGTVVFAAPVGDGRVPMIALKDLGWWARWIFDHREETSGKEVHVTSELVSWENLVETFTKVTGKPAVYVRQTLDEYWNNFESASINVPIAGDGSGKTTAKENFSGFWRVLRDEVWVPSKDIAWLKSVHPETYTLEKWMRENGYKGRAMPVLKNALDSRKGWMVKEEVAKGL</sequence>